<dbReference type="EMBL" id="BMGC01000006">
    <property type="protein sequence ID" value="GGB25728.1"/>
    <property type="molecule type" value="Genomic_DNA"/>
</dbReference>
<evidence type="ECO:0000256" key="1">
    <source>
        <dbReference type="SAM" id="MobiDB-lite"/>
    </source>
</evidence>
<sequence length="99" mass="10606">MVGGALGESARDRRQVRGDRVGLIRAGIGIELRAHVVGLISHPHTVTQTRPAWAIPPRTDMSDGWSPKNSGNSKFAGGQANSVRVDQQRTRGAPTSLRV</sequence>
<evidence type="ECO:0000313" key="2">
    <source>
        <dbReference type="EMBL" id="GGB25728.1"/>
    </source>
</evidence>
<keyword evidence="3" id="KW-1185">Reference proteome</keyword>
<name>A0A916T072_9ACTN</name>
<proteinExistence type="predicted"/>
<evidence type="ECO:0000313" key="3">
    <source>
        <dbReference type="Proteomes" id="UP000621454"/>
    </source>
</evidence>
<reference evidence="2" key="1">
    <citation type="journal article" date="2014" name="Int. J. Syst. Evol. Microbiol.">
        <title>Complete genome sequence of Corynebacterium casei LMG S-19264T (=DSM 44701T), isolated from a smear-ripened cheese.</title>
        <authorList>
            <consortium name="US DOE Joint Genome Institute (JGI-PGF)"/>
            <person name="Walter F."/>
            <person name="Albersmeier A."/>
            <person name="Kalinowski J."/>
            <person name="Ruckert C."/>
        </authorList>
    </citation>
    <scope>NUCLEOTIDE SEQUENCE</scope>
    <source>
        <strain evidence="2">CGMCC 1.12827</strain>
    </source>
</reference>
<dbReference type="AlphaFoldDB" id="A0A916T072"/>
<feature type="compositionally biased region" description="Polar residues" evidence="1">
    <location>
        <begin position="67"/>
        <end position="85"/>
    </location>
</feature>
<feature type="region of interest" description="Disordered" evidence="1">
    <location>
        <begin position="45"/>
        <end position="99"/>
    </location>
</feature>
<accession>A0A916T072</accession>
<gene>
    <name evidence="2" type="ORF">GCM10011489_12380</name>
</gene>
<protein>
    <submittedName>
        <fullName evidence="2">Uncharacterized protein</fullName>
    </submittedName>
</protein>
<dbReference type="Proteomes" id="UP000621454">
    <property type="component" value="Unassembled WGS sequence"/>
</dbReference>
<reference evidence="2" key="2">
    <citation type="submission" date="2020-09" db="EMBL/GenBank/DDBJ databases">
        <authorList>
            <person name="Sun Q."/>
            <person name="Zhou Y."/>
        </authorList>
    </citation>
    <scope>NUCLEOTIDE SEQUENCE</scope>
    <source>
        <strain evidence="2">CGMCC 1.12827</strain>
    </source>
</reference>
<organism evidence="2 3">
    <name type="scientific">Gordonia jinhuaensis</name>
    <dbReference type="NCBI Taxonomy" id="1517702"/>
    <lineage>
        <taxon>Bacteria</taxon>
        <taxon>Bacillati</taxon>
        <taxon>Actinomycetota</taxon>
        <taxon>Actinomycetes</taxon>
        <taxon>Mycobacteriales</taxon>
        <taxon>Gordoniaceae</taxon>
        <taxon>Gordonia</taxon>
    </lineage>
</organism>
<comment type="caution">
    <text evidence="2">The sequence shown here is derived from an EMBL/GenBank/DDBJ whole genome shotgun (WGS) entry which is preliminary data.</text>
</comment>